<dbReference type="AlphaFoldDB" id="A0AAD4IHD7"/>
<dbReference type="Gene3D" id="3.30.429.10">
    <property type="entry name" value="Macrophage Migration Inhibitory Factor"/>
    <property type="match status" value="1"/>
</dbReference>
<proteinExistence type="predicted"/>
<dbReference type="InterPro" id="IPR014347">
    <property type="entry name" value="Tautomerase/MIF_sf"/>
</dbReference>
<keyword evidence="2" id="KW-1185">Reference proteome</keyword>
<dbReference type="EMBL" id="JAANER010000002">
    <property type="protein sequence ID" value="KAG9194488.1"/>
    <property type="molecule type" value="Genomic_DNA"/>
</dbReference>
<comment type="caution">
    <text evidence="1">The sequence shown here is derived from an EMBL/GenBank/DDBJ whole genome shotgun (WGS) entry which is preliminary data.</text>
</comment>
<reference evidence="1" key="1">
    <citation type="submission" date="2021-07" db="EMBL/GenBank/DDBJ databases">
        <title>Genome Resource of American Ginseng Black Spot Pathogen Alternaria panax.</title>
        <authorList>
            <person name="Qiu C."/>
            <person name="Wang W."/>
            <person name="Liu Z."/>
        </authorList>
    </citation>
    <scope>NUCLEOTIDE SEQUENCE</scope>
    <source>
        <strain evidence="1">BNCC115425</strain>
    </source>
</reference>
<name>A0AAD4IHD7_9PLEO</name>
<protein>
    <submittedName>
        <fullName evidence="1">Uncharacterized protein</fullName>
    </submittedName>
</protein>
<gene>
    <name evidence="1" type="ORF">G6011_04523</name>
</gene>
<dbReference type="Proteomes" id="UP001199106">
    <property type="component" value="Unassembled WGS sequence"/>
</dbReference>
<evidence type="ECO:0000313" key="1">
    <source>
        <dbReference type="EMBL" id="KAG9194488.1"/>
    </source>
</evidence>
<sequence>MPHYEVHHVPFFNKYQYREISGALTTLHARLFNTPPSLVLVTFHLAWKATGGGHTDSDTQYMTLGYQRVWTNYINVHLQPSPNTNPTEEKLKLNLLAEEINKIWNKYGRPNMGRFHFWRRFNDRWYEEIANRADVNAPGTLQTVRSLHDVFVMWDVAVHVAVDKVRE</sequence>
<evidence type="ECO:0000313" key="2">
    <source>
        <dbReference type="Proteomes" id="UP001199106"/>
    </source>
</evidence>
<accession>A0AAD4IHD7</accession>
<organism evidence="1 2">
    <name type="scientific">Alternaria panax</name>
    <dbReference type="NCBI Taxonomy" id="48097"/>
    <lineage>
        <taxon>Eukaryota</taxon>
        <taxon>Fungi</taxon>
        <taxon>Dikarya</taxon>
        <taxon>Ascomycota</taxon>
        <taxon>Pezizomycotina</taxon>
        <taxon>Dothideomycetes</taxon>
        <taxon>Pleosporomycetidae</taxon>
        <taxon>Pleosporales</taxon>
        <taxon>Pleosporineae</taxon>
        <taxon>Pleosporaceae</taxon>
        <taxon>Alternaria</taxon>
        <taxon>Alternaria sect. Panax</taxon>
    </lineage>
</organism>